<organism evidence="1 2">
    <name type="scientific">Paucimonas lemoignei</name>
    <name type="common">Pseudomonas lemoignei</name>
    <dbReference type="NCBI Taxonomy" id="29443"/>
    <lineage>
        <taxon>Bacteria</taxon>
        <taxon>Pseudomonadati</taxon>
        <taxon>Pseudomonadota</taxon>
        <taxon>Betaproteobacteria</taxon>
        <taxon>Burkholderiales</taxon>
        <taxon>Burkholderiaceae</taxon>
        <taxon>Paucimonas</taxon>
    </lineage>
</organism>
<reference evidence="1 2" key="1">
    <citation type="submission" date="2019-03" db="EMBL/GenBank/DDBJ databases">
        <title>Genomic Encyclopedia of Type Strains, Phase IV (KMG-IV): sequencing the most valuable type-strain genomes for metagenomic binning, comparative biology and taxonomic classification.</title>
        <authorList>
            <person name="Goeker M."/>
        </authorList>
    </citation>
    <scope>NUCLEOTIDE SEQUENCE [LARGE SCALE GENOMIC DNA]</scope>
    <source>
        <strain evidence="1 2">DSM 7445</strain>
    </source>
</reference>
<dbReference type="AlphaFoldDB" id="A0A4R3I0A4"/>
<name>A0A4R3I0A4_PAULE</name>
<evidence type="ECO:0000313" key="2">
    <source>
        <dbReference type="Proteomes" id="UP000295382"/>
    </source>
</evidence>
<keyword evidence="2" id="KW-1185">Reference proteome</keyword>
<sequence length="167" mass="18540">MNGYETARSLRAQPGFEGLVLVALTGWGTEKSRDQAKKAGFNRPTVAGESDAEVFMTDISRRRRRAARDQEIDTQRRHGAKGIIAHAAEIAVAKNLALHHAEWNLGADLSDSSSHRLDLMAAEQISAGYFLDQDLVSYALGHNTEYIRLKLLRMFDLFSAQLVIKAD</sequence>
<dbReference type="OrthoDB" id="8720303at2"/>
<accession>A0A4R3I0A4</accession>
<dbReference type="Gene3D" id="3.40.50.2300">
    <property type="match status" value="1"/>
</dbReference>
<gene>
    <name evidence="1" type="ORF">EDC30_103287</name>
</gene>
<dbReference type="Proteomes" id="UP000295382">
    <property type="component" value="Unassembled WGS sequence"/>
</dbReference>
<comment type="caution">
    <text evidence="1">The sequence shown here is derived from an EMBL/GenBank/DDBJ whole genome shotgun (WGS) entry which is preliminary data.</text>
</comment>
<dbReference type="EMBL" id="SLZQ01000003">
    <property type="protein sequence ID" value="TCS37995.1"/>
    <property type="molecule type" value="Genomic_DNA"/>
</dbReference>
<proteinExistence type="predicted"/>
<protein>
    <submittedName>
        <fullName evidence="1">Uncharacterized protein</fullName>
    </submittedName>
</protein>
<evidence type="ECO:0000313" key="1">
    <source>
        <dbReference type="EMBL" id="TCS37995.1"/>
    </source>
</evidence>
<dbReference type="RefSeq" id="WP_132258069.1">
    <property type="nucleotide sequence ID" value="NZ_SLZQ01000003.1"/>
</dbReference>